<dbReference type="EC" id="2.7.13.3" evidence="3"/>
<dbReference type="Proteomes" id="UP000678545">
    <property type="component" value="Unassembled WGS sequence"/>
</dbReference>
<dbReference type="GO" id="GO:0005524">
    <property type="term" value="F:ATP binding"/>
    <property type="evidence" value="ECO:0007669"/>
    <property type="project" value="UniProtKB-KW"/>
</dbReference>
<keyword evidence="5" id="KW-0597">Phosphoprotein</keyword>
<keyword evidence="6" id="KW-0808">Transferase</keyword>
<feature type="transmembrane region" description="Helical" evidence="15">
    <location>
        <begin position="264"/>
        <end position="284"/>
    </location>
</feature>
<keyword evidence="13 15" id="KW-0472">Membrane</keyword>
<feature type="region of interest" description="Disordered" evidence="14">
    <location>
        <begin position="104"/>
        <end position="195"/>
    </location>
</feature>
<dbReference type="InterPro" id="IPR050398">
    <property type="entry name" value="HssS/ArlS-like"/>
</dbReference>
<evidence type="ECO:0000256" key="11">
    <source>
        <dbReference type="ARBA" id="ARBA00022989"/>
    </source>
</evidence>
<evidence type="ECO:0000256" key="8">
    <source>
        <dbReference type="ARBA" id="ARBA00022741"/>
    </source>
</evidence>
<evidence type="ECO:0000256" key="15">
    <source>
        <dbReference type="SAM" id="Phobius"/>
    </source>
</evidence>
<feature type="transmembrane region" description="Helical" evidence="15">
    <location>
        <begin position="6"/>
        <end position="27"/>
    </location>
</feature>
<dbReference type="PROSITE" id="PS50885">
    <property type="entry name" value="HAMP"/>
    <property type="match status" value="1"/>
</dbReference>
<dbReference type="Gene3D" id="1.10.287.130">
    <property type="match status" value="1"/>
</dbReference>
<dbReference type="GO" id="GO:0000155">
    <property type="term" value="F:phosphorelay sensor kinase activity"/>
    <property type="evidence" value="ECO:0007669"/>
    <property type="project" value="InterPro"/>
</dbReference>
<evidence type="ECO:0000256" key="9">
    <source>
        <dbReference type="ARBA" id="ARBA00022777"/>
    </source>
</evidence>
<name>A0A941E294_9BURK</name>
<evidence type="ECO:0000256" key="7">
    <source>
        <dbReference type="ARBA" id="ARBA00022692"/>
    </source>
</evidence>
<feature type="domain" description="HAMP" evidence="17">
    <location>
        <begin position="284"/>
        <end position="336"/>
    </location>
</feature>
<proteinExistence type="predicted"/>
<dbReference type="Gene3D" id="6.10.340.10">
    <property type="match status" value="1"/>
</dbReference>
<dbReference type="EMBL" id="JAGSPJ010000005">
    <property type="protein sequence ID" value="MBR7801020.1"/>
    <property type="molecule type" value="Genomic_DNA"/>
</dbReference>
<accession>A0A941E294</accession>
<dbReference type="SMART" id="SM00387">
    <property type="entry name" value="HATPase_c"/>
    <property type="match status" value="1"/>
</dbReference>
<keyword evidence="9" id="KW-0418">Kinase</keyword>
<keyword evidence="8" id="KW-0547">Nucleotide-binding</keyword>
<evidence type="ECO:0000256" key="3">
    <source>
        <dbReference type="ARBA" id="ARBA00012438"/>
    </source>
</evidence>
<dbReference type="InterPro" id="IPR005467">
    <property type="entry name" value="His_kinase_dom"/>
</dbReference>
<feature type="compositionally biased region" description="Polar residues" evidence="14">
    <location>
        <begin position="104"/>
        <end position="139"/>
    </location>
</feature>
<evidence type="ECO:0000259" key="17">
    <source>
        <dbReference type="PROSITE" id="PS50885"/>
    </source>
</evidence>
<dbReference type="SMART" id="SM00304">
    <property type="entry name" value="HAMP"/>
    <property type="match status" value="1"/>
</dbReference>
<dbReference type="SUPFAM" id="SSF47384">
    <property type="entry name" value="Homodimeric domain of signal transducing histidine kinase"/>
    <property type="match status" value="1"/>
</dbReference>
<dbReference type="PANTHER" id="PTHR45528:SF1">
    <property type="entry name" value="SENSOR HISTIDINE KINASE CPXA"/>
    <property type="match status" value="1"/>
</dbReference>
<evidence type="ECO:0000256" key="2">
    <source>
        <dbReference type="ARBA" id="ARBA00004651"/>
    </source>
</evidence>
<keyword evidence="12" id="KW-0902">Two-component regulatory system</keyword>
<dbReference type="GO" id="GO:0005886">
    <property type="term" value="C:plasma membrane"/>
    <property type="evidence" value="ECO:0007669"/>
    <property type="project" value="UniProtKB-SubCell"/>
</dbReference>
<keyword evidence="11 15" id="KW-1133">Transmembrane helix</keyword>
<evidence type="ECO:0000256" key="13">
    <source>
        <dbReference type="ARBA" id="ARBA00023136"/>
    </source>
</evidence>
<dbReference type="PROSITE" id="PS50109">
    <property type="entry name" value="HIS_KIN"/>
    <property type="match status" value="1"/>
</dbReference>
<feature type="compositionally biased region" description="Pro residues" evidence="14">
    <location>
        <begin position="155"/>
        <end position="188"/>
    </location>
</feature>
<dbReference type="InterPro" id="IPR003660">
    <property type="entry name" value="HAMP_dom"/>
</dbReference>
<comment type="caution">
    <text evidence="18">The sequence shown here is derived from an EMBL/GenBank/DDBJ whole genome shotgun (WGS) entry which is preliminary data.</text>
</comment>
<dbReference type="InterPro" id="IPR036890">
    <property type="entry name" value="HATPase_C_sf"/>
</dbReference>
<evidence type="ECO:0000256" key="14">
    <source>
        <dbReference type="SAM" id="MobiDB-lite"/>
    </source>
</evidence>
<dbReference type="InterPro" id="IPR003594">
    <property type="entry name" value="HATPase_dom"/>
</dbReference>
<dbReference type="InterPro" id="IPR036097">
    <property type="entry name" value="HisK_dim/P_sf"/>
</dbReference>
<dbReference type="Gene3D" id="3.30.565.10">
    <property type="entry name" value="Histidine kinase-like ATPase, C-terminal domain"/>
    <property type="match status" value="1"/>
</dbReference>
<keyword evidence="7 15" id="KW-0812">Transmembrane</keyword>
<comment type="catalytic activity">
    <reaction evidence="1">
        <text>ATP + protein L-histidine = ADP + protein N-phospho-L-histidine.</text>
        <dbReference type="EC" id="2.7.13.3"/>
    </reaction>
</comment>
<dbReference type="CDD" id="cd06225">
    <property type="entry name" value="HAMP"/>
    <property type="match status" value="1"/>
</dbReference>
<dbReference type="SUPFAM" id="SSF55874">
    <property type="entry name" value="ATPase domain of HSP90 chaperone/DNA topoisomerase II/histidine kinase"/>
    <property type="match status" value="1"/>
</dbReference>
<keyword evidence="4" id="KW-1003">Cell membrane</keyword>
<dbReference type="AlphaFoldDB" id="A0A941E294"/>
<keyword evidence="19" id="KW-1185">Reference proteome</keyword>
<dbReference type="Pfam" id="PF02518">
    <property type="entry name" value="HATPase_c"/>
    <property type="match status" value="1"/>
</dbReference>
<evidence type="ECO:0000256" key="6">
    <source>
        <dbReference type="ARBA" id="ARBA00022679"/>
    </source>
</evidence>
<dbReference type="CDD" id="cd00082">
    <property type="entry name" value="HisKA"/>
    <property type="match status" value="1"/>
</dbReference>
<evidence type="ECO:0000256" key="10">
    <source>
        <dbReference type="ARBA" id="ARBA00022840"/>
    </source>
</evidence>
<dbReference type="Pfam" id="PF00512">
    <property type="entry name" value="HisKA"/>
    <property type="match status" value="1"/>
</dbReference>
<reference evidence="18" key="1">
    <citation type="submission" date="2021-04" db="EMBL/GenBank/DDBJ databases">
        <title>novel species isolated from subtropical streams in China.</title>
        <authorList>
            <person name="Lu H."/>
        </authorList>
    </citation>
    <scope>NUCLEOTIDE SEQUENCE</scope>
    <source>
        <strain evidence="18">FT137W</strain>
    </source>
</reference>
<evidence type="ECO:0000256" key="5">
    <source>
        <dbReference type="ARBA" id="ARBA00022553"/>
    </source>
</evidence>
<comment type="subcellular location">
    <subcellularLocation>
        <location evidence="2">Cell membrane</location>
        <topology evidence="2">Multi-pass membrane protein</topology>
    </subcellularLocation>
</comment>
<evidence type="ECO:0000313" key="19">
    <source>
        <dbReference type="Proteomes" id="UP000678545"/>
    </source>
</evidence>
<evidence type="ECO:0000259" key="16">
    <source>
        <dbReference type="PROSITE" id="PS50109"/>
    </source>
</evidence>
<keyword evidence="10" id="KW-0067">ATP-binding</keyword>
<organism evidence="18 19">
    <name type="scientific">Undibacterium fentianense</name>
    <dbReference type="NCBI Taxonomy" id="2828728"/>
    <lineage>
        <taxon>Bacteria</taxon>
        <taxon>Pseudomonadati</taxon>
        <taxon>Pseudomonadota</taxon>
        <taxon>Betaproteobacteria</taxon>
        <taxon>Burkholderiales</taxon>
        <taxon>Oxalobacteraceae</taxon>
        <taxon>Undibacterium</taxon>
    </lineage>
</organism>
<gene>
    <name evidence="18" type="ORF">KDM90_13505</name>
</gene>
<dbReference type="PANTHER" id="PTHR45528">
    <property type="entry name" value="SENSOR HISTIDINE KINASE CPXA"/>
    <property type="match status" value="1"/>
</dbReference>
<protein>
    <recommendedName>
        <fullName evidence="3">histidine kinase</fullName>
        <ecNumber evidence="3">2.7.13.3</ecNumber>
    </recommendedName>
</protein>
<evidence type="ECO:0000313" key="18">
    <source>
        <dbReference type="EMBL" id="MBR7801020.1"/>
    </source>
</evidence>
<evidence type="ECO:0000256" key="4">
    <source>
        <dbReference type="ARBA" id="ARBA00022475"/>
    </source>
</evidence>
<dbReference type="SUPFAM" id="SSF158472">
    <property type="entry name" value="HAMP domain-like"/>
    <property type="match status" value="1"/>
</dbReference>
<sequence>MKLSIGWRLFVAVLFALLSVISIALFLMQRKISTNFADYAAKIELDRLQELSESIQTQYQQYGEWHFLPEKQQEKVVWIHRQLLQLYQQKIHSESADSSISNEVLNLDNPNTLKSTQVSPPSKQNLATQQSPAPAQARSNSRHHPIQPVSAAAAPMPPAPPVPPVPPLPPLPLIAPPQNPEPVGPPDPIFSKDDNSEFTGLVSRISLLDSQQQYLAGQVLEEKRGSQRALLVNGQLIGYLFVQQSARPTDALAKDFLQQQSETIFLIVLISVGLSGVLALFLALHIRRPIFNLAEGARKLADGDFNWQLDTSRRDELGTLAESFNNLARKLQATEQQRRQWVANTSHELRTPVSVLRAQIEAIQDQIRPINSENIALMHRQVLSLNKLIDELYLLAQSDVGALTYQIERINLAELIHEEIENFQEKVRRAQLSLTLQTSHEKIETFGDVERLRQVCRNLFENSLRYTDVGGQIKVNIRVQNERIMVDIEDSAPGVSPQALEHLGERFFRGEHSRNRQSGGSGLGLALCKQLLAAQRIGIQFSHSNLGGLQVQLCFALAH</sequence>
<dbReference type="SMART" id="SM00388">
    <property type="entry name" value="HisKA"/>
    <property type="match status" value="1"/>
</dbReference>
<dbReference type="InterPro" id="IPR003661">
    <property type="entry name" value="HisK_dim/P_dom"/>
</dbReference>
<feature type="domain" description="Histidine kinase" evidence="16">
    <location>
        <begin position="344"/>
        <end position="559"/>
    </location>
</feature>
<dbReference type="Pfam" id="PF00672">
    <property type="entry name" value="HAMP"/>
    <property type="match status" value="1"/>
</dbReference>
<evidence type="ECO:0000256" key="1">
    <source>
        <dbReference type="ARBA" id="ARBA00000085"/>
    </source>
</evidence>
<evidence type="ECO:0000256" key="12">
    <source>
        <dbReference type="ARBA" id="ARBA00023012"/>
    </source>
</evidence>
<dbReference type="RefSeq" id="WP_212676127.1">
    <property type="nucleotide sequence ID" value="NZ_JAGSPJ010000005.1"/>
</dbReference>